<feature type="transmembrane region" description="Helical" evidence="1">
    <location>
        <begin position="46"/>
        <end position="68"/>
    </location>
</feature>
<proteinExistence type="predicted"/>
<evidence type="ECO:0000313" key="3">
    <source>
        <dbReference type="Proteomes" id="UP000232163"/>
    </source>
</evidence>
<keyword evidence="1" id="KW-0472">Membrane</keyword>
<evidence type="ECO:0000256" key="1">
    <source>
        <dbReference type="SAM" id="Phobius"/>
    </source>
</evidence>
<keyword evidence="1" id="KW-0812">Transmembrane</keyword>
<dbReference type="EMBL" id="MZMT01000003">
    <property type="protein sequence ID" value="PIO46455.1"/>
    <property type="molecule type" value="Genomic_DNA"/>
</dbReference>
<sequence length="73" mass="8030">MDLIYNERIKLLATFINSIGIAIFAVGGLAPLISSLNGPFGPTKPLLFISTVCFLGAFALHFTASRFLRRMRQ</sequence>
<gene>
    <name evidence="2" type="ORF">B5P45_01225</name>
</gene>
<reference evidence="2 3" key="1">
    <citation type="journal article" date="2017" name="Int J Environ Stud">
        <title>Does the Miocene-Pliocene relict legume Oxytropis triphylla form nitrogen-fixing nodules with a combination of bacterial strains?</title>
        <authorList>
            <person name="Safronova V."/>
            <person name="Belimov A."/>
            <person name="Sazanova A."/>
            <person name="Kuznetsova I."/>
            <person name="Popova J."/>
            <person name="Andronov E."/>
            <person name="Verkhozina A."/>
            <person name="Tikhonovich I."/>
        </authorList>
    </citation>
    <scope>NUCLEOTIDE SEQUENCE [LARGE SCALE GENOMIC DNA]</scope>
    <source>
        <strain evidence="2 3">Tri-38</strain>
    </source>
</reference>
<protein>
    <submittedName>
        <fullName evidence="2">Uncharacterized protein</fullName>
    </submittedName>
</protein>
<comment type="caution">
    <text evidence="2">The sequence shown here is derived from an EMBL/GenBank/DDBJ whole genome shotgun (WGS) entry which is preliminary data.</text>
</comment>
<name>A0A2N9W3Y7_9HYPH</name>
<evidence type="ECO:0000313" key="2">
    <source>
        <dbReference type="EMBL" id="PIO46455.1"/>
    </source>
</evidence>
<accession>A0A2N9W3Y7</accession>
<feature type="transmembrane region" description="Helical" evidence="1">
    <location>
        <begin position="12"/>
        <end position="34"/>
    </location>
</feature>
<dbReference type="Proteomes" id="UP000232163">
    <property type="component" value="Unassembled WGS sequence"/>
</dbReference>
<dbReference type="AlphaFoldDB" id="A0A2N9W3Y7"/>
<keyword evidence="1" id="KW-1133">Transmembrane helix</keyword>
<keyword evidence="3" id="KW-1185">Reference proteome</keyword>
<organism evidence="2 3">
    <name type="scientific">Phyllobacterium zundukense</name>
    <dbReference type="NCBI Taxonomy" id="1867719"/>
    <lineage>
        <taxon>Bacteria</taxon>
        <taxon>Pseudomonadati</taxon>
        <taxon>Pseudomonadota</taxon>
        <taxon>Alphaproteobacteria</taxon>
        <taxon>Hyphomicrobiales</taxon>
        <taxon>Phyllobacteriaceae</taxon>
        <taxon>Phyllobacterium</taxon>
    </lineage>
</organism>